<dbReference type="Pfam" id="PF01814">
    <property type="entry name" value="Hemerythrin"/>
    <property type="match status" value="1"/>
</dbReference>
<dbReference type="PANTHER" id="PTHR39966">
    <property type="entry name" value="BLL2471 PROTEIN-RELATED"/>
    <property type="match status" value="1"/>
</dbReference>
<reference evidence="2 3" key="1">
    <citation type="submission" date="2018-06" db="EMBL/GenBank/DDBJ databases">
        <title>Azoarcus communis strain SWub3 genome.</title>
        <authorList>
            <person name="Zorraquino Salvo V."/>
            <person name="Toubiana D."/>
            <person name="Blumwald E."/>
        </authorList>
    </citation>
    <scope>NUCLEOTIDE SEQUENCE [LARGE SCALE GENOMIC DNA]</scope>
    <source>
        <strain evidence="2 3">SWub3</strain>
    </source>
</reference>
<feature type="domain" description="Hemerythrin-like" evidence="1">
    <location>
        <begin position="7"/>
        <end position="125"/>
    </location>
</feature>
<accession>A0A323UV04</accession>
<keyword evidence="3" id="KW-1185">Reference proteome</keyword>
<dbReference type="Gene3D" id="1.20.120.520">
    <property type="entry name" value="nmb1532 protein domain like"/>
    <property type="match status" value="1"/>
</dbReference>
<protein>
    <submittedName>
        <fullName evidence="2">Hemerythrin domain-containing protein</fullName>
    </submittedName>
</protein>
<evidence type="ECO:0000259" key="1">
    <source>
        <dbReference type="Pfam" id="PF01814"/>
    </source>
</evidence>
<dbReference type="RefSeq" id="WP_110524633.1">
    <property type="nucleotide sequence ID" value="NZ_QKOE01000007.1"/>
</dbReference>
<gene>
    <name evidence="2" type="ORF">DNK49_11405</name>
</gene>
<proteinExistence type="predicted"/>
<comment type="caution">
    <text evidence="2">The sequence shown here is derived from an EMBL/GenBank/DDBJ whole genome shotgun (WGS) entry which is preliminary data.</text>
</comment>
<name>A0A323UV04_9RHOO</name>
<dbReference type="PANTHER" id="PTHR39966:SF3">
    <property type="entry name" value="DUF438 DOMAIN-CONTAINING PROTEIN"/>
    <property type="match status" value="1"/>
</dbReference>
<organism evidence="2 3">
    <name type="scientific">Parazoarcus communis SWub3 = DSM 12120</name>
    <dbReference type="NCBI Taxonomy" id="1121029"/>
    <lineage>
        <taxon>Bacteria</taxon>
        <taxon>Pseudomonadati</taxon>
        <taxon>Pseudomonadota</taxon>
        <taxon>Betaproteobacteria</taxon>
        <taxon>Rhodocyclales</taxon>
        <taxon>Zoogloeaceae</taxon>
        <taxon>Parazoarcus</taxon>
    </lineage>
</organism>
<evidence type="ECO:0000313" key="3">
    <source>
        <dbReference type="Proteomes" id="UP000248259"/>
    </source>
</evidence>
<dbReference type="InterPro" id="IPR012312">
    <property type="entry name" value="Hemerythrin-like"/>
</dbReference>
<dbReference type="GO" id="GO:0005886">
    <property type="term" value="C:plasma membrane"/>
    <property type="evidence" value="ECO:0007669"/>
    <property type="project" value="TreeGrafter"/>
</dbReference>
<dbReference type="AlphaFoldDB" id="A0A323UV04"/>
<dbReference type="Proteomes" id="UP000248259">
    <property type="component" value="Unassembled WGS sequence"/>
</dbReference>
<evidence type="ECO:0000313" key="2">
    <source>
        <dbReference type="EMBL" id="PZA16277.1"/>
    </source>
</evidence>
<sequence>MTPLATLMTNDHRACDHALASAEKHVLQRNWPAARLALGRFADMLSAHFDAEEQTLFPRFEAATGMTGGPTAVMRAEHAEMRILLDNLQAAIDGQDGDEFAGEAETLLIMIQQHNMKEENILYPICDARLAEQAGELVTLLAEQLGQRAATEITS</sequence>
<dbReference type="EMBL" id="QKOE01000007">
    <property type="protein sequence ID" value="PZA16277.1"/>
    <property type="molecule type" value="Genomic_DNA"/>
</dbReference>
<dbReference type="OrthoDB" id="9792554at2"/>